<keyword evidence="1" id="KW-0812">Transmembrane</keyword>
<protein>
    <submittedName>
        <fullName evidence="2">Uncharacterized protein</fullName>
    </submittedName>
</protein>
<name>A0A0A8ZAM9_ARUDO</name>
<sequence>MTFFSSSAVHRNAGLFPASSFSSPSLALILLAASLLSLSG</sequence>
<reference evidence="2" key="2">
    <citation type="journal article" date="2015" name="Data Brief">
        <title>Shoot transcriptome of the giant reed, Arundo donax.</title>
        <authorList>
            <person name="Barrero R.A."/>
            <person name="Guerrero F.D."/>
            <person name="Moolhuijzen P."/>
            <person name="Goolsby J.A."/>
            <person name="Tidwell J."/>
            <person name="Bellgard S.E."/>
            <person name="Bellgard M.I."/>
        </authorList>
    </citation>
    <scope>NUCLEOTIDE SEQUENCE</scope>
    <source>
        <tissue evidence="2">Shoot tissue taken approximately 20 cm above the soil surface</tissue>
    </source>
</reference>
<evidence type="ECO:0000256" key="1">
    <source>
        <dbReference type="SAM" id="Phobius"/>
    </source>
</evidence>
<keyword evidence="1" id="KW-0472">Membrane</keyword>
<dbReference type="AlphaFoldDB" id="A0A0A8ZAM9"/>
<accession>A0A0A8ZAM9</accession>
<organism evidence="2">
    <name type="scientific">Arundo donax</name>
    <name type="common">Giant reed</name>
    <name type="synonym">Donax arundinaceus</name>
    <dbReference type="NCBI Taxonomy" id="35708"/>
    <lineage>
        <taxon>Eukaryota</taxon>
        <taxon>Viridiplantae</taxon>
        <taxon>Streptophyta</taxon>
        <taxon>Embryophyta</taxon>
        <taxon>Tracheophyta</taxon>
        <taxon>Spermatophyta</taxon>
        <taxon>Magnoliopsida</taxon>
        <taxon>Liliopsida</taxon>
        <taxon>Poales</taxon>
        <taxon>Poaceae</taxon>
        <taxon>PACMAD clade</taxon>
        <taxon>Arundinoideae</taxon>
        <taxon>Arundineae</taxon>
        <taxon>Arundo</taxon>
    </lineage>
</organism>
<keyword evidence="1" id="KW-1133">Transmembrane helix</keyword>
<reference evidence="2" key="1">
    <citation type="submission" date="2014-09" db="EMBL/GenBank/DDBJ databases">
        <authorList>
            <person name="Magalhaes I.L.F."/>
            <person name="Oliveira U."/>
            <person name="Santos F.R."/>
            <person name="Vidigal T.H.D.A."/>
            <person name="Brescovit A.D."/>
            <person name="Santos A.J."/>
        </authorList>
    </citation>
    <scope>NUCLEOTIDE SEQUENCE</scope>
    <source>
        <tissue evidence="2">Shoot tissue taken approximately 20 cm above the soil surface</tissue>
    </source>
</reference>
<evidence type="ECO:0000313" key="2">
    <source>
        <dbReference type="EMBL" id="JAD36459.1"/>
    </source>
</evidence>
<dbReference type="EMBL" id="GBRH01261436">
    <property type="protein sequence ID" value="JAD36459.1"/>
    <property type="molecule type" value="Transcribed_RNA"/>
</dbReference>
<proteinExistence type="predicted"/>
<feature type="transmembrane region" description="Helical" evidence="1">
    <location>
        <begin position="20"/>
        <end position="38"/>
    </location>
</feature>